<dbReference type="Pfam" id="PF02801">
    <property type="entry name" value="Ketoacyl-synt_C"/>
    <property type="match status" value="1"/>
</dbReference>
<evidence type="ECO:0000256" key="1">
    <source>
        <dbReference type="ARBA" id="ARBA00008467"/>
    </source>
</evidence>
<evidence type="ECO:0000313" key="5">
    <source>
        <dbReference type="EMBL" id="MFC5005146.1"/>
    </source>
</evidence>
<sequence>MTTTMTARRGPGEVVLTGAAVLSAFGRGMTALADGLDAGTPAFQPVDRFDVTGRRVGVAAAVPGSPALTDELVRVVDEACDEAKLSTAERAGAPLFLALHGDPALARVAEADRRRHSSTAFTVAIATATGLADLPIGTGIRAYTTACVAASTAVADAAAAIARGELDRVVVAGGYLVDADQFSLFDAGRALSTDGQVRPFSEGRRGLLLGDGVGAVVVESAAAARERGVPALARLAGWGRAGDAHHPCQPHPEGHGLARAITAALQRAGIGPADLGYVNAHGSGTAQSDVAESAALHTALGEHAGTVPVSSTKSLHGQALEASGVLELIVTLHALRTGRLPVNAGFLAADEHCALNLVLDGRTAATPTYALSLNAAFGGANTALLVGSA</sequence>
<comment type="caution">
    <text evidence="5">The sequence shown here is derived from an EMBL/GenBank/DDBJ whole genome shotgun (WGS) entry which is preliminary data.</text>
</comment>
<dbReference type="SMART" id="SM00825">
    <property type="entry name" value="PKS_KS"/>
    <property type="match status" value="1"/>
</dbReference>
<dbReference type="PANTHER" id="PTHR11712">
    <property type="entry name" value="POLYKETIDE SYNTHASE-RELATED"/>
    <property type="match status" value="1"/>
</dbReference>
<dbReference type="SUPFAM" id="SSF53901">
    <property type="entry name" value="Thiolase-like"/>
    <property type="match status" value="2"/>
</dbReference>
<evidence type="ECO:0000256" key="3">
    <source>
        <dbReference type="RuleBase" id="RU003694"/>
    </source>
</evidence>
<protein>
    <submittedName>
        <fullName evidence="5">Beta-ketoacyl synthase N-terminal-like domain-containing protein</fullName>
    </submittedName>
</protein>
<dbReference type="InterPro" id="IPR020841">
    <property type="entry name" value="PKS_Beta-ketoAc_synthase_dom"/>
</dbReference>
<dbReference type="Proteomes" id="UP001595912">
    <property type="component" value="Unassembled WGS sequence"/>
</dbReference>
<dbReference type="InterPro" id="IPR014031">
    <property type="entry name" value="Ketoacyl_synth_C"/>
</dbReference>
<dbReference type="Pfam" id="PF00109">
    <property type="entry name" value="ketoacyl-synt"/>
    <property type="match status" value="1"/>
</dbReference>
<dbReference type="InterPro" id="IPR000794">
    <property type="entry name" value="Beta-ketoacyl_synthase"/>
</dbReference>
<dbReference type="InterPro" id="IPR016039">
    <property type="entry name" value="Thiolase-like"/>
</dbReference>
<reference evidence="6" key="1">
    <citation type="journal article" date="2019" name="Int. J. Syst. Evol. Microbiol.">
        <title>The Global Catalogue of Microorganisms (GCM) 10K type strain sequencing project: providing services to taxonomists for standard genome sequencing and annotation.</title>
        <authorList>
            <consortium name="The Broad Institute Genomics Platform"/>
            <consortium name="The Broad Institute Genome Sequencing Center for Infectious Disease"/>
            <person name="Wu L."/>
            <person name="Ma J."/>
        </authorList>
    </citation>
    <scope>NUCLEOTIDE SEQUENCE [LARGE SCALE GENOMIC DNA]</scope>
    <source>
        <strain evidence="6">CGMCC 4.7152</strain>
    </source>
</reference>
<comment type="similarity">
    <text evidence="1 3">Belongs to the thiolase-like superfamily. Beta-ketoacyl-ACP synthases family.</text>
</comment>
<accession>A0ABV9WD07</accession>
<proteinExistence type="inferred from homology"/>
<evidence type="ECO:0000256" key="2">
    <source>
        <dbReference type="ARBA" id="ARBA00022679"/>
    </source>
</evidence>
<keyword evidence="6" id="KW-1185">Reference proteome</keyword>
<dbReference type="PANTHER" id="PTHR11712:SF336">
    <property type="entry name" value="3-OXOACYL-[ACYL-CARRIER-PROTEIN] SYNTHASE, MITOCHONDRIAL"/>
    <property type="match status" value="1"/>
</dbReference>
<dbReference type="RefSeq" id="WP_380125708.1">
    <property type="nucleotide sequence ID" value="NZ_JBHSIU010000068.1"/>
</dbReference>
<dbReference type="Gene3D" id="3.40.47.10">
    <property type="match status" value="1"/>
</dbReference>
<dbReference type="InterPro" id="IPR014030">
    <property type="entry name" value="Ketoacyl_synth_N"/>
</dbReference>
<evidence type="ECO:0000313" key="6">
    <source>
        <dbReference type="Proteomes" id="UP001595912"/>
    </source>
</evidence>
<name>A0ABV9WD07_9ACTN</name>
<feature type="domain" description="Ketosynthase family 3 (KS3)" evidence="4">
    <location>
        <begin position="1"/>
        <end position="388"/>
    </location>
</feature>
<gene>
    <name evidence="5" type="ORF">ACFPIJ_45850</name>
</gene>
<evidence type="ECO:0000259" key="4">
    <source>
        <dbReference type="PROSITE" id="PS52004"/>
    </source>
</evidence>
<dbReference type="PROSITE" id="PS52004">
    <property type="entry name" value="KS3_2"/>
    <property type="match status" value="1"/>
</dbReference>
<organism evidence="5 6">
    <name type="scientific">Dactylosporangium cerinum</name>
    <dbReference type="NCBI Taxonomy" id="1434730"/>
    <lineage>
        <taxon>Bacteria</taxon>
        <taxon>Bacillati</taxon>
        <taxon>Actinomycetota</taxon>
        <taxon>Actinomycetes</taxon>
        <taxon>Micromonosporales</taxon>
        <taxon>Micromonosporaceae</taxon>
        <taxon>Dactylosporangium</taxon>
    </lineage>
</organism>
<keyword evidence="2 3" id="KW-0808">Transferase</keyword>
<dbReference type="EMBL" id="JBHSIU010000068">
    <property type="protein sequence ID" value="MFC5005146.1"/>
    <property type="molecule type" value="Genomic_DNA"/>
</dbReference>